<dbReference type="PANTHER" id="PTHR12138:SF162">
    <property type="entry name" value="CHROMOSOME UNDETERMINED SCAFFOLD_275, WHOLE GENOME SHOTGUN SEQUENCE"/>
    <property type="match status" value="1"/>
</dbReference>
<organism evidence="1 2">
    <name type="scientific">Macaca fascicularis</name>
    <name type="common">Crab-eating macaque</name>
    <name type="synonym">Cynomolgus monkey</name>
    <dbReference type="NCBI Taxonomy" id="9541"/>
    <lineage>
        <taxon>Eukaryota</taxon>
        <taxon>Metazoa</taxon>
        <taxon>Chordata</taxon>
        <taxon>Craniata</taxon>
        <taxon>Vertebrata</taxon>
        <taxon>Euteleostomi</taxon>
        <taxon>Mammalia</taxon>
        <taxon>Eutheria</taxon>
        <taxon>Euarchontoglires</taxon>
        <taxon>Primates</taxon>
        <taxon>Haplorrhini</taxon>
        <taxon>Catarrhini</taxon>
        <taxon>Cercopithecidae</taxon>
        <taxon>Cercopithecinae</taxon>
        <taxon>Macaca</taxon>
    </lineage>
</organism>
<proteinExistence type="predicted"/>
<evidence type="ECO:0000313" key="2">
    <source>
        <dbReference type="Proteomes" id="UP000233100"/>
    </source>
</evidence>
<evidence type="ECO:0000313" key="1">
    <source>
        <dbReference type="Ensembl" id="ENSMFAP00000064054.1"/>
    </source>
</evidence>
<dbReference type="GeneTree" id="ENSGT00940000166898"/>
<dbReference type="Proteomes" id="UP000233100">
    <property type="component" value="Chromosome 16"/>
</dbReference>
<keyword evidence="2" id="KW-1185">Reference proteome</keyword>
<reference evidence="1" key="3">
    <citation type="submission" date="2025-09" db="UniProtKB">
        <authorList>
            <consortium name="Ensembl"/>
        </authorList>
    </citation>
    <scope>IDENTIFICATION</scope>
</reference>
<dbReference type="PRINTS" id="PR02045">
    <property type="entry name" value="F138DOMAIN"/>
</dbReference>
<accession>A0A7N9DFS1</accession>
<name>A0A7N9DFS1_MACFA</name>
<dbReference type="PANTHER" id="PTHR12138">
    <property type="entry name" value="PRIMATE-EXPANDED PROTEIN FAMILY"/>
    <property type="match status" value="1"/>
</dbReference>
<dbReference type="Ensembl" id="ENSMFAT00000092689.1">
    <property type="protein sequence ID" value="ENSMFAP00000064054.1"/>
    <property type="gene ID" value="ENSMFAG00000047575.1"/>
</dbReference>
<protein>
    <submittedName>
        <fullName evidence="1">Uncharacterized protein</fullName>
    </submittedName>
</protein>
<reference evidence="1 2" key="1">
    <citation type="submission" date="2013-03" db="EMBL/GenBank/DDBJ databases">
        <authorList>
            <person name="Warren W."/>
            <person name="Wilson R.K."/>
        </authorList>
    </citation>
    <scope>NUCLEOTIDE SEQUENCE</scope>
</reference>
<dbReference type="AlphaFoldDB" id="A0A7N9DFS1"/>
<reference evidence="1" key="2">
    <citation type="submission" date="2025-08" db="UniProtKB">
        <authorList>
            <consortium name="Ensembl"/>
        </authorList>
    </citation>
    <scope>IDENTIFICATION</scope>
</reference>
<sequence>MPGSGHGAGFSLATASWLVSRRGVAMSLESESNFFLPPPRRKKPTFLGTTATLLGNRLPFFFLRQSLALSPRLECSGMISAHCSLHLPDSSDSPASASQVAGTTGSCHHAQLTFCIFSRDGVLPCWPGWSGTPDLR</sequence>